<dbReference type="GO" id="GO:0004392">
    <property type="term" value="F:heme oxygenase (decyclizing) activity"/>
    <property type="evidence" value="ECO:0007669"/>
    <property type="project" value="InterPro"/>
</dbReference>
<sequence length="500" mass="55593">MRIKLRLPTGFGRGFAPPEPRRKGEILRGPCPRTPAGRPARDLAPAAGRHPATPVSNQRGTPMSTTTAPSAAPSRAEMHHAAPLTDLLHLETYGLILQIGALPFFEQVNKHDLPPDSYIALLHGLDVIHAAFDDAASHVTLPEVRRVLAPHLDKRAVLAQDKAAFAQQQFLNPPAAQLWSQIVAEQLHLRGQRSPLSLLGTAYVLAIWNMGGTGLCQEIAQAMRLSGHQGMSYMESFDVWGAAHWHEFAGALNSLPLDSIQRQHVLLGADEAVQGITQLIDLVYPLSDSPTTYIPREITLRDGSVTIPNDMREVRTMLRAGDRYWRLFPYVELRYGRKGHGFEWGDGVVMGRLAAVSQEAVDEEIDWTVRMIGARGIPMWSPECYMLLLYEDAVQSLPERAASFRPIYDGALRLANQRRTVLSDELLQEFDQRFANRVGPEWNARLPHVGGFIAASVATERLGIAHAIENFAKWMTDAKRFPPAWIQAFQTTMEEAKARI</sequence>
<dbReference type="Proteomes" id="UP000280307">
    <property type="component" value="Unassembled WGS sequence"/>
</dbReference>
<reference evidence="2 3" key="1">
    <citation type="submission" date="2018-12" db="EMBL/GenBank/DDBJ databases">
        <title>Genome Sequence of Candidatus Viridilinea halotolerans isolated from saline sulfide-rich spring.</title>
        <authorList>
            <person name="Grouzdev D.S."/>
            <person name="Burganskaya E.I."/>
            <person name="Krutkina M.S."/>
            <person name="Sukhacheva M.V."/>
            <person name="Gorlenko V.M."/>
        </authorList>
    </citation>
    <scope>NUCLEOTIDE SEQUENCE [LARGE SCALE GENOMIC DNA]</scope>
    <source>
        <strain evidence="2">Chok-6</strain>
    </source>
</reference>
<evidence type="ECO:0000313" key="2">
    <source>
        <dbReference type="EMBL" id="RRR74858.1"/>
    </source>
</evidence>
<feature type="compositionally biased region" description="Low complexity" evidence="1">
    <location>
        <begin position="61"/>
        <end position="74"/>
    </location>
</feature>
<gene>
    <name evidence="2" type="ORF">EI684_06105</name>
</gene>
<protein>
    <submittedName>
        <fullName evidence="2">Uncharacterized protein</fullName>
    </submittedName>
</protein>
<accession>A0A426U4L0</accession>
<proteinExistence type="predicted"/>
<dbReference type="SUPFAM" id="SSF48613">
    <property type="entry name" value="Heme oxygenase-like"/>
    <property type="match status" value="1"/>
</dbReference>
<dbReference type="InterPro" id="IPR016084">
    <property type="entry name" value="Haem_Oase-like_multi-hlx"/>
</dbReference>
<evidence type="ECO:0000313" key="3">
    <source>
        <dbReference type="Proteomes" id="UP000280307"/>
    </source>
</evidence>
<evidence type="ECO:0000256" key="1">
    <source>
        <dbReference type="SAM" id="MobiDB-lite"/>
    </source>
</evidence>
<organism evidence="2 3">
    <name type="scientific">Candidatus Viridilinea halotolerans</name>
    <dbReference type="NCBI Taxonomy" id="2491704"/>
    <lineage>
        <taxon>Bacteria</taxon>
        <taxon>Bacillati</taxon>
        <taxon>Chloroflexota</taxon>
        <taxon>Chloroflexia</taxon>
        <taxon>Chloroflexales</taxon>
        <taxon>Chloroflexineae</taxon>
        <taxon>Oscillochloridaceae</taxon>
        <taxon>Candidatus Viridilinea</taxon>
    </lineage>
</organism>
<dbReference type="EMBL" id="RSAS01000234">
    <property type="protein sequence ID" value="RRR74858.1"/>
    <property type="molecule type" value="Genomic_DNA"/>
</dbReference>
<dbReference type="Gene3D" id="1.20.910.10">
    <property type="entry name" value="Heme oxygenase-like"/>
    <property type="match status" value="1"/>
</dbReference>
<feature type="region of interest" description="Disordered" evidence="1">
    <location>
        <begin position="1"/>
        <end position="78"/>
    </location>
</feature>
<dbReference type="InterPro" id="IPR016053">
    <property type="entry name" value="Haem_Oase-like"/>
</dbReference>
<dbReference type="GO" id="GO:0006788">
    <property type="term" value="P:heme oxidation"/>
    <property type="evidence" value="ECO:0007669"/>
    <property type="project" value="InterPro"/>
</dbReference>
<comment type="caution">
    <text evidence="2">The sequence shown here is derived from an EMBL/GenBank/DDBJ whole genome shotgun (WGS) entry which is preliminary data.</text>
</comment>
<dbReference type="Pfam" id="PF01126">
    <property type="entry name" value="Heme_oxygenase"/>
    <property type="match status" value="1"/>
</dbReference>
<name>A0A426U4L0_9CHLR</name>
<dbReference type="AlphaFoldDB" id="A0A426U4L0"/>